<organism evidence="7 9">
    <name type="scientific">Caproicibacter fermentans</name>
    <dbReference type="NCBI Taxonomy" id="2576756"/>
    <lineage>
        <taxon>Bacteria</taxon>
        <taxon>Bacillati</taxon>
        <taxon>Bacillota</taxon>
        <taxon>Clostridia</taxon>
        <taxon>Eubacteriales</taxon>
        <taxon>Acutalibacteraceae</taxon>
        <taxon>Caproicibacter</taxon>
    </lineage>
</organism>
<dbReference type="AlphaFoldDB" id="A0A6N8I141"/>
<dbReference type="RefSeq" id="WP_066648050.1">
    <property type="nucleotide sequence ID" value="NZ_CP060286.1"/>
</dbReference>
<dbReference type="PANTHER" id="PTHR37307">
    <property type="entry name" value="CELL DIVISION PROTEIN WHIA-RELATED"/>
    <property type="match status" value="1"/>
</dbReference>
<dbReference type="EMBL" id="VWXL01000075">
    <property type="protein sequence ID" value="MVB11816.1"/>
    <property type="molecule type" value="Genomic_DNA"/>
</dbReference>
<evidence type="ECO:0000259" key="5">
    <source>
        <dbReference type="Pfam" id="PF02650"/>
    </source>
</evidence>
<keyword evidence="9" id="KW-1185">Reference proteome</keyword>
<dbReference type="HAMAP" id="MF_01420">
    <property type="entry name" value="HTH_type_WhiA"/>
    <property type="match status" value="1"/>
</dbReference>
<dbReference type="GO" id="GO:0051301">
    <property type="term" value="P:cell division"/>
    <property type="evidence" value="ECO:0007669"/>
    <property type="project" value="UniProtKB-UniRule"/>
</dbReference>
<dbReference type="Proteomes" id="UP000469440">
    <property type="component" value="Unassembled WGS sequence"/>
</dbReference>
<dbReference type="Proteomes" id="UP000515909">
    <property type="component" value="Chromosome"/>
</dbReference>
<keyword evidence="2 4" id="KW-0238">DNA-binding</keyword>
<feature type="domain" description="Sporulation regulator WhiA C-terminal" evidence="5">
    <location>
        <begin position="217"/>
        <end position="300"/>
    </location>
</feature>
<dbReference type="GO" id="GO:0043937">
    <property type="term" value="P:regulation of sporulation"/>
    <property type="evidence" value="ECO:0007669"/>
    <property type="project" value="InterPro"/>
</dbReference>
<evidence type="ECO:0000313" key="10">
    <source>
        <dbReference type="Proteomes" id="UP000515909"/>
    </source>
</evidence>
<feature type="domain" description="WhiA LAGLIDADG-like" evidence="6">
    <location>
        <begin position="120"/>
        <end position="214"/>
    </location>
</feature>
<comment type="similarity">
    <text evidence="4">Belongs to the WhiA family.</text>
</comment>
<evidence type="ECO:0000313" key="9">
    <source>
        <dbReference type="Proteomes" id="UP000469440"/>
    </source>
</evidence>
<evidence type="ECO:0000259" key="6">
    <source>
        <dbReference type="Pfam" id="PF14527"/>
    </source>
</evidence>
<dbReference type="Pfam" id="PF02650">
    <property type="entry name" value="HTH_WhiA"/>
    <property type="match status" value="1"/>
</dbReference>
<dbReference type="SUPFAM" id="SSF55608">
    <property type="entry name" value="Homing endonucleases"/>
    <property type="match status" value="1"/>
</dbReference>
<dbReference type="NCBIfam" id="TIGR00647">
    <property type="entry name" value="DNA_bind_WhiA"/>
    <property type="match status" value="1"/>
</dbReference>
<sequence>MSFSSNTKTELCRIQAADCCRKAECYGLLLFGRCFSAQSITLTTENRETARRAAELTAGITGAFADVSVSPRKGDRKSAYTVSVPGENQIEQVLNQLGHTGREISLRINLANLENDCCRSAFLRGAFLSCGTVTDPSRDYRLEFVVPYRNLARDLTAFLTDIFELDVNPGMLNRKGSYVVYLKGSEHVSDLLTFLGAGNAAMELIQVRMLKEVRNNVNRKTNFEAANIEKTASAAAGQLMALKKIFAGGGVSALPEELRELAILRYRNPDLSLRELGQKLDPPLSRSGVNHRLRRIMELADRLPATEGESHD</sequence>
<accession>A0A6N8I141</accession>
<evidence type="ECO:0000256" key="2">
    <source>
        <dbReference type="ARBA" id="ARBA00023125"/>
    </source>
</evidence>
<accession>A0A7G8TDL1</accession>
<evidence type="ECO:0000256" key="4">
    <source>
        <dbReference type="HAMAP-Rule" id="MF_01420"/>
    </source>
</evidence>
<dbReference type="KEGG" id="cfem:HCR03_05485"/>
<evidence type="ECO:0000256" key="3">
    <source>
        <dbReference type="ARBA" id="ARBA00023306"/>
    </source>
</evidence>
<gene>
    <name evidence="4 7" type="primary">whiA</name>
    <name evidence="7" type="ORF">CAFE_25420</name>
    <name evidence="8" type="ORF">HCR03_05485</name>
</gene>
<dbReference type="InterPro" id="IPR039518">
    <property type="entry name" value="WhiA_LAGLIDADG_dom"/>
</dbReference>
<dbReference type="OrthoDB" id="401278at2"/>
<dbReference type="Pfam" id="PF14527">
    <property type="entry name" value="LAGLIDADG_WhiA"/>
    <property type="match status" value="1"/>
</dbReference>
<dbReference type="InterPro" id="IPR003802">
    <property type="entry name" value="Sporulation_regulator_WhiA"/>
</dbReference>
<dbReference type="Gene3D" id="3.10.28.10">
    <property type="entry name" value="Homing endonucleases"/>
    <property type="match status" value="1"/>
</dbReference>
<reference evidence="8 10" key="2">
    <citation type="submission" date="2020-08" db="EMBL/GenBank/DDBJ databases">
        <title>The isolate Caproiciproducens sp. 7D4C2 produces n-caproate at mildly acidic conditions from hexoses: genome and rBOX comparison with related strains and chain-elongating bacteria.</title>
        <authorList>
            <person name="Esquivel-Elizondo S."/>
            <person name="Bagci C."/>
            <person name="Temovska M."/>
            <person name="Jeon B.S."/>
            <person name="Bessarab I."/>
            <person name="Williams R.B.H."/>
            <person name="Huson D.H."/>
            <person name="Angenent L.T."/>
        </authorList>
    </citation>
    <scope>NUCLEOTIDE SEQUENCE [LARGE SCALE GENOMIC DNA]</scope>
    <source>
        <strain evidence="8 10">7D4C2</strain>
    </source>
</reference>
<evidence type="ECO:0000313" key="8">
    <source>
        <dbReference type="EMBL" id="QNK41702.1"/>
    </source>
</evidence>
<protein>
    <recommendedName>
        <fullName evidence="4">Probable cell division protein WhiA</fullName>
    </recommendedName>
</protein>
<reference evidence="7 9" key="1">
    <citation type="submission" date="2019-09" db="EMBL/GenBank/DDBJ databases">
        <title>Genome sequence of Clostridium sp. EA1.</title>
        <authorList>
            <person name="Poehlein A."/>
            <person name="Bengelsdorf F.R."/>
            <person name="Daniel R."/>
        </authorList>
    </citation>
    <scope>NUCLEOTIDE SEQUENCE [LARGE SCALE GENOMIC DNA]</scope>
    <source>
        <strain evidence="7 9">EA1</strain>
    </source>
</reference>
<proteinExistence type="inferred from homology"/>
<dbReference type="InterPro" id="IPR027434">
    <property type="entry name" value="Homing_endonucl"/>
</dbReference>
<dbReference type="GO" id="GO:0003677">
    <property type="term" value="F:DNA binding"/>
    <property type="evidence" value="ECO:0007669"/>
    <property type="project" value="UniProtKB-UniRule"/>
</dbReference>
<name>A0A6N8I141_9FIRM</name>
<evidence type="ECO:0000313" key="7">
    <source>
        <dbReference type="EMBL" id="MVB11816.1"/>
    </source>
</evidence>
<evidence type="ECO:0000256" key="1">
    <source>
        <dbReference type="ARBA" id="ARBA00022618"/>
    </source>
</evidence>
<comment type="function">
    <text evidence="4">Involved in cell division and chromosome segregation.</text>
</comment>
<dbReference type="PANTHER" id="PTHR37307:SF1">
    <property type="entry name" value="CELL DIVISION PROTEIN WHIA-RELATED"/>
    <property type="match status" value="1"/>
</dbReference>
<dbReference type="InterPro" id="IPR023054">
    <property type="entry name" value="Sporulation_regulator_WhiA_C"/>
</dbReference>
<dbReference type="EMBL" id="CP060286">
    <property type="protein sequence ID" value="QNK41702.1"/>
    <property type="molecule type" value="Genomic_DNA"/>
</dbReference>
<keyword evidence="3 4" id="KW-0131">Cell cycle</keyword>
<keyword evidence="1 4" id="KW-0132">Cell division</keyword>